<dbReference type="OrthoDB" id="7540137at2759"/>
<name>A0A0L7QNY9_9HYME</name>
<accession>A0A0L7QNY9</accession>
<dbReference type="PANTHER" id="PTHR21137:SF35">
    <property type="entry name" value="ODORANT RECEPTOR 19A-RELATED"/>
    <property type="match status" value="1"/>
</dbReference>
<gene>
    <name evidence="11" type="ORF">WH47_07803</name>
</gene>
<feature type="transmembrane region" description="Helical" evidence="10">
    <location>
        <begin position="1107"/>
        <end position="1127"/>
    </location>
</feature>
<feature type="transmembrane region" description="Helical" evidence="10">
    <location>
        <begin position="1061"/>
        <end position="1086"/>
    </location>
</feature>
<evidence type="ECO:0000313" key="12">
    <source>
        <dbReference type="Proteomes" id="UP000053825"/>
    </source>
</evidence>
<feature type="transmembrane region" description="Helical" evidence="10">
    <location>
        <begin position="1378"/>
        <end position="1398"/>
    </location>
</feature>
<feature type="transmembrane region" description="Helical" evidence="10">
    <location>
        <begin position="423"/>
        <end position="443"/>
    </location>
</feature>
<evidence type="ECO:0000256" key="9">
    <source>
        <dbReference type="ARBA" id="ARBA00023224"/>
    </source>
</evidence>
<feature type="transmembrane region" description="Helical" evidence="10">
    <location>
        <begin position="399"/>
        <end position="417"/>
    </location>
</feature>
<evidence type="ECO:0000256" key="4">
    <source>
        <dbReference type="ARBA" id="ARBA00022692"/>
    </source>
</evidence>
<feature type="transmembrane region" description="Helical" evidence="10">
    <location>
        <begin position="1405"/>
        <end position="1428"/>
    </location>
</feature>
<reference evidence="11 12" key="1">
    <citation type="submission" date="2015-07" db="EMBL/GenBank/DDBJ databases">
        <title>The genome of Habropoda laboriosa.</title>
        <authorList>
            <person name="Pan H."/>
            <person name="Kapheim K."/>
        </authorList>
    </citation>
    <scope>NUCLEOTIDE SEQUENCE [LARGE SCALE GENOMIC DNA]</scope>
    <source>
        <strain evidence="11">0110345459</strain>
    </source>
</reference>
<dbReference type="GO" id="GO:0005549">
    <property type="term" value="F:odorant binding"/>
    <property type="evidence" value="ECO:0007669"/>
    <property type="project" value="InterPro"/>
</dbReference>
<keyword evidence="3" id="KW-0716">Sensory transduction</keyword>
<keyword evidence="6 10" id="KW-1133">Transmembrane helix</keyword>
<evidence type="ECO:0008006" key="13">
    <source>
        <dbReference type="Google" id="ProtNLM"/>
    </source>
</evidence>
<evidence type="ECO:0000256" key="3">
    <source>
        <dbReference type="ARBA" id="ARBA00022606"/>
    </source>
</evidence>
<feature type="transmembrane region" description="Helical" evidence="10">
    <location>
        <begin position="998"/>
        <end position="1016"/>
    </location>
</feature>
<comment type="subcellular location">
    <subcellularLocation>
        <location evidence="1">Cell membrane</location>
        <topology evidence="1">Multi-pass membrane protein</topology>
    </subcellularLocation>
</comment>
<dbReference type="InterPro" id="IPR004117">
    <property type="entry name" value="7tm6_olfct_rcpt"/>
</dbReference>
<feature type="transmembrane region" description="Helical" evidence="10">
    <location>
        <begin position="248"/>
        <end position="270"/>
    </location>
</feature>
<keyword evidence="7 10" id="KW-0472">Membrane</keyword>
<keyword evidence="8" id="KW-0675">Receptor</keyword>
<proteinExistence type="predicted"/>
<dbReference type="GO" id="GO:0005886">
    <property type="term" value="C:plasma membrane"/>
    <property type="evidence" value="ECO:0007669"/>
    <property type="project" value="UniProtKB-SubCell"/>
</dbReference>
<keyword evidence="2" id="KW-1003">Cell membrane</keyword>
<evidence type="ECO:0000256" key="7">
    <source>
        <dbReference type="ARBA" id="ARBA00023136"/>
    </source>
</evidence>
<organism evidence="11 12">
    <name type="scientific">Habropoda laboriosa</name>
    <dbReference type="NCBI Taxonomy" id="597456"/>
    <lineage>
        <taxon>Eukaryota</taxon>
        <taxon>Metazoa</taxon>
        <taxon>Ecdysozoa</taxon>
        <taxon>Arthropoda</taxon>
        <taxon>Hexapoda</taxon>
        <taxon>Insecta</taxon>
        <taxon>Pterygota</taxon>
        <taxon>Neoptera</taxon>
        <taxon>Endopterygota</taxon>
        <taxon>Hymenoptera</taxon>
        <taxon>Apocrita</taxon>
        <taxon>Aculeata</taxon>
        <taxon>Apoidea</taxon>
        <taxon>Anthophila</taxon>
        <taxon>Apidae</taxon>
        <taxon>Habropoda</taxon>
    </lineage>
</organism>
<dbReference type="GO" id="GO:0007165">
    <property type="term" value="P:signal transduction"/>
    <property type="evidence" value="ECO:0007669"/>
    <property type="project" value="UniProtKB-KW"/>
</dbReference>
<dbReference type="PANTHER" id="PTHR21137">
    <property type="entry name" value="ODORANT RECEPTOR"/>
    <property type="match status" value="1"/>
</dbReference>
<feature type="transmembrane region" description="Helical" evidence="10">
    <location>
        <begin position="20"/>
        <end position="42"/>
    </location>
</feature>
<feature type="transmembrane region" description="Helical" evidence="10">
    <location>
        <begin position="116"/>
        <end position="133"/>
    </location>
</feature>
<sequence length="1530" mass="175407">MLFLGQYPYQSKLTEIFNETLMVCTYTSLIILQVIQMFEAIIVKDIDATMETVPVIVTELVCVIKLLNHIINKGKFDKLYDIMKKEWDMLSLDEQQILEEITKRGSKLTNIYRSTLFYFSIIFVLFPLIPPILDVVSPLNETRSRIEVIKLQYLFDMEKNFYSLYVYTGWCSFMTMMVIITIDALYVVIIHHTCGLFAVCGYQIKKTTEHNVIGINGNSMEEIKKCLMMHARALNSFDTINEITSTCYLFQVGLNMIGISVTSVLAFINLDRPEEFARIACFLIAQQLHLLVISVPGQIITDQSSKLTIDIYNSMWYQTPVWIQKILHIVQIRSGKPCKLVAGGLYEMNIENFGSTESLSKQLCPVNCTIFETKKEESVVRVLDGVVDVTCVKMDEQALITYFHLSWTTITLGISVLSSELIYVLLIHHTSGLFAVAGCYNVLQKSSVLSYLFQVGLNIVGLSVSAVQTVGNIDDPTVALRNATVWGAKQIHLFIISIPGQVLIDHCVELYSSKWYNNGMEAKKILQVMQQRASKPCILYRVCKINMKLTNKTQNNEIFQIQHYQPLQKFLQFLGQDPSQRDGTRGSIVFVMVLSVLGILIPTFIEIYVQLCEKNMDAVIECLPNGIAAATSVVKLLNVYLNRENFQKMYDLVTREWEQLRMNDELHVLEDITMQGGKLAQFYRNTLLSFMVVFLLVPLVFPFLDVVLPLNETRPRQQGFRVNYLYFDEADYFFSVYFQLAWGAVVVVMIIITVDSLYMIIIHHASGMFAVCGYQVKTATEYKDSIYGNDISENHTHEQFKRCVTTHDKAIDYLIQVGLNMMGISVTAVQAILTLDRPAEALRCAVFLVAEQFHLFIISLPGQTLVDHCTKLSKDIYSSTWYKVPAKFQRVIYTMQIRALKPCVLTAGGLYEMNMENFANVPFQTNKRQNYEIFDIPDYQPLEKLLLFLGQHPYQTETTKSVIVLLMTFTLLSMAIPSLIEMYVQLRKKNMDDMMESFANTIAAATSLVKLLNVYLNRENFRKMYNLVTIEWEQLRMNDEVHVLQEVTLKGSKLAQLYRNALLFAMCVFLLVPLFGPALDIVLPSNETRPRQQLFRVNYIIFDQADYFFYVYIQLFWCTIVLVMAIITVDSLYMIIIYHASGMFAICGFYDILNESSRNSYLLQVGLSMMSISVTAIMLALDRPSEAIRYSVVLGGAQFHLFIISLPGQTLVDHCTMLTNDIYSSTWYKVSAKFQRVIYMMQIRALKPCILTAGGLYEMNMENFANFLKIYVAQREKDFDGVMQVLPNIIAQTGALVKVMNIRINKANFRKLFDLMVRRWKLLEAKDEIEILKKYTSKGMRLRELYKDEYEHFYSVNFHLYTSVISCGMMIIAVDMLYITIIFHLCGLFAVCGYCQILERSSQHMYLIQVGLSVFIISVTAAACIMNIDRPDELIRLAMFVVAQKFHLLILSLPGQMLLDHSLGLADIIYASKWYELPVKGQKLIYTMQMRSIRPCILTAGGVHEMNIESFGIAIKACMSYFMMFLSLKE</sequence>
<feature type="transmembrane region" description="Helical" evidence="10">
    <location>
        <begin position="1160"/>
        <end position="1181"/>
    </location>
</feature>
<dbReference type="Pfam" id="PF02949">
    <property type="entry name" value="7tm_6"/>
    <property type="match status" value="4"/>
</dbReference>
<evidence type="ECO:0000256" key="1">
    <source>
        <dbReference type="ARBA" id="ARBA00004651"/>
    </source>
</evidence>
<keyword evidence="12" id="KW-1185">Reference proteome</keyword>
<feature type="transmembrane region" description="Helical" evidence="10">
    <location>
        <begin position="623"/>
        <end position="641"/>
    </location>
</feature>
<feature type="transmembrane region" description="Helical" evidence="10">
    <location>
        <begin position="682"/>
        <end position="704"/>
    </location>
</feature>
<keyword evidence="4 10" id="KW-0812">Transmembrane</keyword>
<dbReference type="GO" id="GO:0004984">
    <property type="term" value="F:olfactory receptor activity"/>
    <property type="evidence" value="ECO:0007669"/>
    <property type="project" value="InterPro"/>
</dbReference>
<protein>
    <recommendedName>
        <fullName evidence="13">Odorant receptor 13a</fullName>
    </recommendedName>
</protein>
<feature type="transmembrane region" description="Helical" evidence="10">
    <location>
        <begin position="1133"/>
        <end position="1153"/>
    </location>
</feature>
<feature type="transmembrane region" description="Helical" evidence="10">
    <location>
        <begin position="962"/>
        <end position="986"/>
    </location>
</feature>
<evidence type="ECO:0000256" key="6">
    <source>
        <dbReference type="ARBA" id="ARBA00022989"/>
    </source>
</evidence>
<keyword evidence="5" id="KW-0552">Olfaction</keyword>
<feature type="transmembrane region" description="Helical" evidence="10">
    <location>
        <begin position="164"/>
        <end position="189"/>
    </location>
</feature>
<evidence type="ECO:0000256" key="5">
    <source>
        <dbReference type="ARBA" id="ARBA00022725"/>
    </source>
</evidence>
<evidence type="ECO:0000256" key="2">
    <source>
        <dbReference type="ARBA" id="ARBA00022475"/>
    </source>
</evidence>
<feature type="transmembrane region" description="Helical" evidence="10">
    <location>
        <begin position="732"/>
        <end position="752"/>
    </location>
</feature>
<evidence type="ECO:0000256" key="10">
    <source>
        <dbReference type="SAM" id="Phobius"/>
    </source>
</evidence>
<dbReference type="Proteomes" id="UP000053825">
    <property type="component" value="Unassembled WGS sequence"/>
</dbReference>
<evidence type="ECO:0000256" key="8">
    <source>
        <dbReference type="ARBA" id="ARBA00023170"/>
    </source>
</evidence>
<dbReference type="EMBL" id="KQ414851">
    <property type="protein sequence ID" value="KOC60221.1"/>
    <property type="molecule type" value="Genomic_DNA"/>
</dbReference>
<feature type="transmembrane region" description="Helical" evidence="10">
    <location>
        <begin position="588"/>
        <end position="611"/>
    </location>
</feature>
<keyword evidence="9" id="KW-0807">Transducer</keyword>
<dbReference type="STRING" id="597456.A0A0L7QNY9"/>
<evidence type="ECO:0000313" key="11">
    <source>
        <dbReference type="EMBL" id="KOC60221.1"/>
    </source>
</evidence>
<feature type="transmembrane region" description="Helical" evidence="10">
    <location>
        <begin position="1353"/>
        <end position="1372"/>
    </location>
</feature>